<evidence type="ECO:0000313" key="2">
    <source>
        <dbReference type="EMBL" id="EHK43253.1"/>
    </source>
</evidence>
<dbReference type="Proteomes" id="UP000005426">
    <property type="component" value="Unassembled WGS sequence"/>
</dbReference>
<proteinExistence type="predicted"/>
<dbReference type="EMBL" id="ABDG02000026">
    <property type="protein sequence ID" value="EHK43253.1"/>
    <property type="molecule type" value="Genomic_DNA"/>
</dbReference>
<feature type="domain" description="Protein kinase" evidence="1">
    <location>
        <begin position="188"/>
        <end position="469"/>
    </location>
</feature>
<dbReference type="GO" id="GO:0004672">
    <property type="term" value="F:protein kinase activity"/>
    <property type="evidence" value="ECO:0007669"/>
    <property type="project" value="InterPro"/>
</dbReference>
<dbReference type="InterPro" id="IPR000719">
    <property type="entry name" value="Prot_kinase_dom"/>
</dbReference>
<organism evidence="2 3">
    <name type="scientific">Hypocrea atroviridis (strain ATCC 20476 / IMI 206040)</name>
    <name type="common">Trichoderma atroviride</name>
    <dbReference type="NCBI Taxonomy" id="452589"/>
    <lineage>
        <taxon>Eukaryota</taxon>
        <taxon>Fungi</taxon>
        <taxon>Dikarya</taxon>
        <taxon>Ascomycota</taxon>
        <taxon>Pezizomycotina</taxon>
        <taxon>Sordariomycetes</taxon>
        <taxon>Hypocreomycetidae</taxon>
        <taxon>Hypocreales</taxon>
        <taxon>Hypocreaceae</taxon>
        <taxon>Trichoderma</taxon>
    </lineage>
</organism>
<dbReference type="eggNOG" id="ENOG502RKUQ">
    <property type="taxonomic scope" value="Eukaryota"/>
</dbReference>
<dbReference type="HOGENOM" id="CLU_526808_0_0_1"/>
<dbReference type="OrthoDB" id="5979581at2759"/>
<name>G9P106_HYPAI</name>
<sequence>MPSDASPAPLTQPSHRVKYITFSAANPIAIHLLEGVLHSSSAPQTLIGDKKSIGYHLQIPSLSDHHDTGDPTWQVGAGSIVKGAPRREPEILLCHPEESLGSDTARKSISPIHASLCFVESGALVLQTHCDERPIIYEQGGIYNTDVELRAKGREKCVMQHTQNFLRFGDYRFVLEFVTKDAGQVNSQAQSSNLGNGSHSLYYPIHYVTSYNIWLHPKQHTSRTSGVNIYTGEPVAVSTVQHDEMSKKARNLLRMACQYFHKPHKGVLGVIDVWCDHQRLGLSFVSGQMKSLDCCVQISCSTPLAKYNFRSMRWADVEYQQRLLYFYQTLIGLAELHQQILVQDAKDATPGKNHPPLIRAFLSLPIEPLEKHSTSVCTAPEMLTTGTDKADKFKADVWALAASWLFAFIRVPENVQMDHQAYRILRLSVESQASKGNIQEPFLGLLHQMLAWTPQDRPSIVEVLEHEVWQPFKEDRKRKRLEGVQDASVGSKRAKKYTKCGSSPWML</sequence>
<dbReference type="SUPFAM" id="SSF56112">
    <property type="entry name" value="Protein kinase-like (PK-like)"/>
    <property type="match status" value="1"/>
</dbReference>
<dbReference type="OMA" id="QTHCDER"/>
<dbReference type="AlphaFoldDB" id="G9P106"/>
<dbReference type="SMART" id="SM00220">
    <property type="entry name" value="S_TKc"/>
    <property type="match status" value="1"/>
</dbReference>
<dbReference type="PROSITE" id="PS50011">
    <property type="entry name" value="PROTEIN_KINASE_DOM"/>
    <property type="match status" value="1"/>
</dbReference>
<protein>
    <recommendedName>
        <fullName evidence="1">Protein kinase domain-containing protein</fullName>
    </recommendedName>
</protein>
<evidence type="ECO:0000259" key="1">
    <source>
        <dbReference type="PROSITE" id="PS50011"/>
    </source>
</evidence>
<keyword evidence="3" id="KW-1185">Reference proteome</keyword>
<dbReference type="Gene3D" id="1.10.510.10">
    <property type="entry name" value="Transferase(Phosphotransferase) domain 1"/>
    <property type="match status" value="1"/>
</dbReference>
<comment type="caution">
    <text evidence="2">The sequence shown here is derived from an EMBL/GenBank/DDBJ whole genome shotgun (WGS) entry which is preliminary data.</text>
</comment>
<accession>G9P106</accession>
<evidence type="ECO:0000313" key="3">
    <source>
        <dbReference type="Proteomes" id="UP000005426"/>
    </source>
</evidence>
<dbReference type="GO" id="GO:0005524">
    <property type="term" value="F:ATP binding"/>
    <property type="evidence" value="ECO:0007669"/>
    <property type="project" value="InterPro"/>
</dbReference>
<dbReference type="InterPro" id="IPR011009">
    <property type="entry name" value="Kinase-like_dom_sf"/>
</dbReference>
<reference evidence="2 3" key="1">
    <citation type="journal article" date="2011" name="Genome Biol.">
        <title>Comparative genome sequence analysis underscores mycoparasitism as the ancestral life style of Trichoderma.</title>
        <authorList>
            <person name="Kubicek C.P."/>
            <person name="Herrera-Estrella A."/>
            <person name="Seidl-Seiboth V."/>
            <person name="Martinez D.A."/>
            <person name="Druzhinina I.S."/>
            <person name="Thon M."/>
            <person name="Zeilinger S."/>
            <person name="Casas-Flores S."/>
            <person name="Horwitz B.A."/>
            <person name="Mukherjee P.K."/>
            <person name="Mukherjee M."/>
            <person name="Kredics L."/>
            <person name="Alcaraz L.D."/>
            <person name="Aerts A."/>
            <person name="Antal Z."/>
            <person name="Atanasova L."/>
            <person name="Cervantes-Badillo M.G."/>
            <person name="Challacombe J."/>
            <person name="Chertkov O."/>
            <person name="McCluskey K."/>
            <person name="Coulpier F."/>
            <person name="Deshpande N."/>
            <person name="von Doehren H."/>
            <person name="Ebbole D.J."/>
            <person name="Esquivel-Naranjo E.U."/>
            <person name="Fekete E."/>
            <person name="Flipphi M."/>
            <person name="Glaser F."/>
            <person name="Gomez-Rodriguez E.Y."/>
            <person name="Gruber S."/>
            <person name="Han C."/>
            <person name="Henrissat B."/>
            <person name="Hermosa R."/>
            <person name="Hernandez-Onate M."/>
            <person name="Karaffa L."/>
            <person name="Kosti I."/>
            <person name="Le Crom S."/>
            <person name="Lindquist E."/>
            <person name="Lucas S."/>
            <person name="Luebeck M."/>
            <person name="Luebeck P.S."/>
            <person name="Margeot A."/>
            <person name="Metz B."/>
            <person name="Misra M."/>
            <person name="Nevalainen H."/>
            <person name="Omann M."/>
            <person name="Packer N."/>
            <person name="Perrone G."/>
            <person name="Uresti-Rivera E.E."/>
            <person name="Salamov A."/>
            <person name="Schmoll M."/>
            <person name="Seiboth B."/>
            <person name="Shapiro H."/>
            <person name="Sukno S."/>
            <person name="Tamayo-Ramos J.A."/>
            <person name="Tisch D."/>
            <person name="Wiest A."/>
            <person name="Wilkinson H.H."/>
            <person name="Zhang M."/>
            <person name="Coutinho P.M."/>
            <person name="Kenerley C.M."/>
            <person name="Monte E."/>
            <person name="Baker S.E."/>
            <person name="Grigoriev I.V."/>
        </authorList>
    </citation>
    <scope>NUCLEOTIDE SEQUENCE [LARGE SCALE GENOMIC DNA]</scope>
    <source>
        <strain evidence="3">ATCC 20476 / IMI 206040</strain>
    </source>
</reference>
<dbReference type="STRING" id="452589.G9P106"/>
<gene>
    <name evidence="2" type="ORF">TRIATDRAFT_285878</name>
</gene>